<dbReference type="InterPro" id="IPR002716">
    <property type="entry name" value="PIN_dom"/>
</dbReference>
<sequence>MKILVGAHTLLLWLAGGEGLGPKTRAMIASPANELMVSVVSLWEIAVQIRAGAAVADLDEIIGVLPAEGFRVLPLEMTHLARLQKVSVRHRDPFFHVLMAQAKAEGAMLITNLPRGCAE</sequence>
<dbReference type="Pfam" id="PF01850">
    <property type="entry name" value="PIN"/>
    <property type="match status" value="1"/>
</dbReference>
<evidence type="ECO:0000313" key="3">
    <source>
        <dbReference type="EMBL" id="NVN31807.1"/>
    </source>
</evidence>
<protein>
    <submittedName>
        <fullName evidence="2">PIN domain nuclease of toxin-antitoxin system</fullName>
    </submittedName>
    <submittedName>
        <fullName evidence="3">Type II toxin-antitoxin system VapC family toxin</fullName>
    </submittedName>
</protein>
<dbReference type="InterPro" id="IPR041705">
    <property type="entry name" value="PIN_Sll0205"/>
</dbReference>
<dbReference type="InterPro" id="IPR029060">
    <property type="entry name" value="PIN-like_dom_sf"/>
</dbReference>
<gene>
    <name evidence="2" type="ORF">FHR90_002587</name>
    <name evidence="3" type="ORF">HUK83_15875</name>
</gene>
<evidence type="ECO:0000259" key="1">
    <source>
        <dbReference type="Pfam" id="PF01850"/>
    </source>
</evidence>
<dbReference type="EMBL" id="JABXXQ010000505">
    <property type="protein sequence ID" value="NVN31807.1"/>
    <property type="molecule type" value="Genomic_DNA"/>
</dbReference>
<comment type="caution">
    <text evidence="2">The sequence shown here is derived from an EMBL/GenBank/DDBJ whole genome shotgun (WGS) entry which is preliminary data.</text>
</comment>
<organism evidence="2 4">
    <name type="scientific">Endobacter medicaginis</name>
    <dbReference type="NCBI Taxonomy" id="1181271"/>
    <lineage>
        <taxon>Bacteria</taxon>
        <taxon>Pseudomonadati</taxon>
        <taxon>Pseudomonadota</taxon>
        <taxon>Alphaproteobacteria</taxon>
        <taxon>Acetobacterales</taxon>
        <taxon>Acetobacteraceae</taxon>
        <taxon>Endobacter</taxon>
    </lineage>
</organism>
<dbReference type="EMBL" id="JACHXV010000011">
    <property type="protein sequence ID" value="MBB3174741.1"/>
    <property type="molecule type" value="Genomic_DNA"/>
</dbReference>
<dbReference type="AlphaFoldDB" id="A0A839V5L5"/>
<dbReference type="CDD" id="cd09872">
    <property type="entry name" value="PIN_Sll0205-like"/>
    <property type="match status" value="1"/>
</dbReference>
<dbReference type="Proteomes" id="UP000557688">
    <property type="component" value="Unassembled WGS sequence"/>
</dbReference>
<name>A0A839V5L5_9PROT</name>
<dbReference type="RefSeq" id="WP_176626367.1">
    <property type="nucleotide sequence ID" value="NZ_JABXXQ010000505.1"/>
</dbReference>
<proteinExistence type="predicted"/>
<evidence type="ECO:0000313" key="5">
    <source>
        <dbReference type="Proteomes" id="UP000565205"/>
    </source>
</evidence>
<dbReference type="PANTHER" id="PTHR36173:SF2">
    <property type="entry name" value="RIBONUCLEASE VAPC16"/>
    <property type="match status" value="1"/>
</dbReference>
<dbReference type="SUPFAM" id="SSF88723">
    <property type="entry name" value="PIN domain-like"/>
    <property type="match status" value="1"/>
</dbReference>
<evidence type="ECO:0000313" key="2">
    <source>
        <dbReference type="EMBL" id="MBB3174741.1"/>
    </source>
</evidence>
<dbReference type="PANTHER" id="PTHR36173">
    <property type="entry name" value="RIBONUCLEASE VAPC16-RELATED"/>
    <property type="match status" value="1"/>
</dbReference>
<feature type="domain" description="PIN" evidence="1">
    <location>
        <begin position="12"/>
        <end position="112"/>
    </location>
</feature>
<dbReference type="Proteomes" id="UP000565205">
    <property type="component" value="Unassembled WGS sequence"/>
</dbReference>
<dbReference type="InterPro" id="IPR052919">
    <property type="entry name" value="TA_system_RNase"/>
</dbReference>
<keyword evidence="4" id="KW-1185">Reference proteome</keyword>
<reference evidence="2 4" key="2">
    <citation type="submission" date="2020-08" db="EMBL/GenBank/DDBJ databases">
        <title>Genomic Encyclopedia of Type Strains, Phase III (KMG-III): the genomes of soil and plant-associated and newly described type strains.</title>
        <authorList>
            <person name="Whitman W."/>
        </authorList>
    </citation>
    <scope>NUCLEOTIDE SEQUENCE [LARGE SCALE GENOMIC DNA]</scope>
    <source>
        <strain evidence="2 4">CECT 8088</strain>
    </source>
</reference>
<evidence type="ECO:0000313" key="4">
    <source>
        <dbReference type="Proteomes" id="UP000557688"/>
    </source>
</evidence>
<reference evidence="3 5" key="1">
    <citation type="submission" date="2020-06" db="EMBL/GenBank/DDBJ databases">
        <title>Description of novel acetic acid bacteria.</title>
        <authorList>
            <person name="Sombolestani A."/>
        </authorList>
    </citation>
    <scope>NUCLEOTIDE SEQUENCE [LARGE SCALE GENOMIC DNA]</scope>
    <source>
        <strain evidence="3 5">LMG 26838</strain>
    </source>
</reference>
<accession>A0A839V5L5</accession>